<dbReference type="PROSITE" id="PS50931">
    <property type="entry name" value="HTH_LYSR"/>
    <property type="match status" value="1"/>
</dbReference>
<evidence type="ECO:0000256" key="2">
    <source>
        <dbReference type="ARBA" id="ARBA00023015"/>
    </source>
</evidence>
<dbReference type="Proteomes" id="UP001197247">
    <property type="component" value="Unassembled WGS sequence"/>
</dbReference>
<comment type="similarity">
    <text evidence="1">Belongs to the LysR transcriptional regulatory family.</text>
</comment>
<dbReference type="SUPFAM" id="SSF53850">
    <property type="entry name" value="Periplasmic binding protein-like II"/>
    <property type="match status" value="1"/>
</dbReference>
<evidence type="ECO:0000313" key="7">
    <source>
        <dbReference type="Proteomes" id="UP001197247"/>
    </source>
</evidence>
<keyword evidence="4" id="KW-0804">Transcription</keyword>
<gene>
    <name evidence="6" type="ORF">KIH74_05515</name>
</gene>
<proteinExistence type="inferred from homology"/>
<keyword evidence="2" id="KW-0805">Transcription regulation</keyword>
<dbReference type="InterPro" id="IPR036388">
    <property type="entry name" value="WH-like_DNA-bd_sf"/>
</dbReference>
<organism evidence="6 7">
    <name type="scientific">Kineosporia corallincola</name>
    <dbReference type="NCBI Taxonomy" id="2835133"/>
    <lineage>
        <taxon>Bacteria</taxon>
        <taxon>Bacillati</taxon>
        <taxon>Actinomycetota</taxon>
        <taxon>Actinomycetes</taxon>
        <taxon>Kineosporiales</taxon>
        <taxon>Kineosporiaceae</taxon>
        <taxon>Kineosporia</taxon>
    </lineage>
</organism>
<dbReference type="InterPro" id="IPR036390">
    <property type="entry name" value="WH_DNA-bd_sf"/>
</dbReference>
<dbReference type="SUPFAM" id="SSF46785">
    <property type="entry name" value="Winged helix' DNA-binding domain"/>
    <property type="match status" value="1"/>
</dbReference>
<dbReference type="Pfam" id="PF00126">
    <property type="entry name" value="HTH_1"/>
    <property type="match status" value="1"/>
</dbReference>
<dbReference type="RefSeq" id="WP_214154670.1">
    <property type="nucleotide sequence ID" value="NZ_JAHBAY010000002.1"/>
</dbReference>
<evidence type="ECO:0000313" key="6">
    <source>
        <dbReference type="EMBL" id="MBT0768371.1"/>
    </source>
</evidence>
<keyword evidence="3" id="KW-0238">DNA-binding</keyword>
<accession>A0ABS5TDT8</accession>
<dbReference type="Pfam" id="PF03466">
    <property type="entry name" value="LysR_substrate"/>
    <property type="match status" value="1"/>
</dbReference>
<dbReference type="PRINTS" id="PR00039">
    <property type="entry name" value="HTHLYSR"/>
</dbReference>
<comment type="caution">
    <text evidence="6">The sequence shown here is derived from an EMBL/GenBank/DDBJ whole genome shotgun (WGS) entry which is preliminary data.</text>
</comment>
<evidence type="ECO:0000256" key="1">
    <source>
        <dbReference type="ARBA" id="ARBA00009437"/>
    </source>
</evidence>
<name>A0ABS5TDT8_9ACTN</name>
<dbReference type="Gene3D" id="1.10.10.10">
    <property type="entry name" value="Winged helix-like DNA-binding domain superfamily/Winged helix DNA-binding domain"/>
    <property type="match status" value="1"/>
</dbReference>
<evidence type="ECO:0000256" key="3">
    <source>
        <dbReference type="ARBA" id="ARBA00023125"/>
    </source>
</evidence>
<evidence type="ECO:0000259" key="5">
    <source>
        <dbReference type="PROSITE" id="PS50931"/>
    </source>
</evidence>
<protein>
    <submittedName>
        <fullName evidence="6">LysR family transcriptional regulator</fullName>
    </submittedName>
</protein>
<dbReference type="Gene3D" id="3.40.190.10">
    <property type="entry name" value="Periplasmic binding protein-like II"/>
    <property type="match status" value="2"/>
</dbReference>
<keyword evidence="7" id="KW-1185">Reference proteome</keyword>
<feature type="domain" description="HTH lysR-type" evidence="5">
    <location>
        <begin position="1"/>
        <end position="57"/>
    </location>
</feature>
<dbReference type="PANTHER" id="PTHR30346">
    <property type="entry name" value="TRANSCRIPTIONAL DUAL REGULATOR HCAR-RELATED"/>
    <property type="match status" value="1"/>
</dbReference>
<reference evidence="6 7" key="1">
    <citation type="submission" date="2021-05" db="EMBL/GenBank/DDBJ databases">
        <title>Kineosporia and Streptomyces sp. nov. two new marine actinobacteria isolated from Coral.</title>
        <authorList>
            <person name="Buangrab K."/>
            <person name="Sutthacheep M."/>
            <person name="Yeemin T."/>
            <person name="Harunari E."/>
            <person name="Igarashi Y."/>
            <person name="Kanchanasin P."/>
            <person name="Tanasupawat S."/>
            <person name="Phongsopitanun W."/>
        </authorList>
    </citation>
    <scope>NUCLEOTIDE SEQUENCE [LARGE SCALE GENOMIC DNA]</scope>
    <source>
        <strain evidence="6 7">J2-2</strain>
    </source>
</reference>
<dbReference type="PANTHER" id="PTHR30346:SF28">
    <property type="entry name" value="HTH-TYPE TRANSCRIPTIONAL REGULATOR CYNR"/>
    <property type="match status" value="1"/>
</dbReference>
<dbReference type="InterPro" id="IPR000847">
    <property type="entry name" value="LysR_HTH_N"/>
</dbReference>
<dbReference type="EMBL" id="JAHBAY010000002">
    <property type="protein sequence ID" value="MBT0768371.1"/>
    <property type="molecule type" value="Genomic_DNA"/>
</dbReference>
<dbReference type="InterPro" id="IPR005119">
    <property type="entry name" value="LysR_subst-bd"/>
</dbReference>
<evidence type="ECO:0000256" key="4">
    <source>
        <dbReference type="ARBA" id="ARBA00023163"/>
    </source>
</evidence>
<sequence>MLSALPLVVAVADTGGVSAAADELGVPQSTVSRGIARLEKELGHTLLDRDGRGVRLTPTGQDFATTARRALDLVTDALIQLHDDAARRDNTVSIVFQNSLGRAVIPALVKALVTRRPGTHVDLRQGGRSFCLAEFTTGTADVVLVSPPPDPTPDLRTVSLYTEHLVLAVPRTHRFVTRSTIRLTELEGETTLALAPAYGLRGITDTLLRDAGVRVNIAFEGEEVQTLRGLVAAGLGIAIVPPLGPTPDVVEIPIDDPRATRELAASWHTTHPPTPALKALTDVIDSPYLMWLPDHPQ</sequence>